<dbReference type="SUPFAM" id="SSF52540">
    <property type="entry name" value="P-loop containing nucleoside triphosphate hydrolases"/>
    <property type="match status" value="1"/>
</dbReference>
<evidence type="ECO:0000313" key="3">
    <source>
        <dbReference type="Proteomes" id="UP000469523"/>
    </source>
</evidence>
<proteinExistence type="predicted"/>
<dbReference type="Pfam" id="PF01656">
    <property type="entry name" value="CbiA"/>
    <property type="match status" value="1"/>
</dbReference>
<keyword evidence="2" id="KW-0067">ATP-binding</keyword>
<sequence>MLNNDKRIRVIIGHYGSGKSEFSVNYAVKLAQMGKKVALADLDIVNMYFRSREKALEMEGVGIKVIGSQINAPAIEVPSISAEVYTPLQDESYNLILDVGGDQVGARALGRYVEYFEEGKYDMFFVLNANRPETQTVDKVLEYMTKIQDVSRAKITGIINNTHLLKSTTYEDVLRGQQLALEVQERTGIKLKYISVLEEVIPSLPNNLEGEIFPIKLFMRDEWML</sequence>
<dbReference type="Gene3D" id="3.40.50.300">
    <property type="entry name" value="P-loop containing nucleotide triphosphate hydrolases"/>
    <property type="match status" value="1"/>
</dbReference>
<keyword evidence="2" id="KW-0547">Nucleotide-binding</keyword>
<name>A0A6N7XHG6_9FIRM</name>
<dbReference type="GO" id="GO:0005524">
    <property type="term" value="F:ATP binding"/>
    <property type="evidence" value="ECO:0007669"/>
    <property type="project" value="UniProtKB-KW"/>
</dbReference>
<dbReference type="RefSeq" id="WP_154439911.1">
    <property type="nucleotide sequence ID" value="NZ_JAHLPJ010000001.1"/>
</dbReference>
<comment type="caution">
    <text evidence="2">The sequence shown here is derived from an EMBL/GenBank/DDBJ whole genome shotgun (WGS) entry which is preliminary data.</text>
</comment>
<keyword evidence="3" id="KW-1185">Reference proteome</keyword>
<dbReference type="Proteomes" id="UP000469523">
    <property type="component" value="Unassembled WGS sequence"/>
</dbReference>
<organism evidence="2 3">
    <name type="scientific">Tissierella pigra</name>
    <dbReference type="NCBI Taxonomy" id="2607614"/>
    <lineage>
        <taxon>Bacteria</taxon>
        <taxon>Bacillati</taxon>
        <taxon>Bacillota</taxon>
        <taxon>Tissierellia</taxon>
        <taxon>Tissierellales</taxon>
        <taxon>Tissierellaceae</taxon>
        <taxon>Tissierella</taxon>
    </lineage>
</organism>
<dbReference type="AlphaFoldDB" id="A0A6N7XHG6"/>
<dbReference type="InterPro" id="IPR002586">
    <property type="entry name" value="CobQ/CobB/MinD/ParA_Nub-bd_dom"/>
</dbReference>
<reference evidence="2 3" key="1">
    <citation type="submission" date="2019-09" db="EMBL/GenBank/DDBJ databases">
        <title>In-depth cultivation of the pig gut microbiome towards novel bacterial diversity and tailored functional studies.</title>
        <authorList>
            <person name="Wylensek D."/>
            <person name="Hitch T.C.A."/>
            <person name="Clavel T."/>
        </authorList>
    </citation>
    <scope>NUCLEOTIDE SEQUENCE [LARGE SCALE GENOMIC DNA]</scope>
    <source>
        <strain evidence="2 3">WCA3-693-APC-4?</strain>
    </source>
</reference>
<dbReference type="EMBL" id="VUNQ01000015">
    <property type="protein sequence ID" value="MSU01501.1"/>
    <property type="molecule type" value="Genomic_DNA"/>
</dbReference>
<evidence type="ECO:0000259" key="1">
    <source>
        <dbReference type="Pfam" id="PF01656"/>
    </source>
</evidence>
<gene>
    <name evidence="2" type="ORF">FYJ83_08490</name>
</gene>
<accession>A0A6N7XHG6</accession>
<feature type="domain" description="CobQ/CobB/MinD/ParA nucleotide binding" evidence="1">
    <location>
        <begin position="16"/>
        <end position="162"/>
    </location>
</feature>
<dbReference type="InterPro" id="IPR027417">
    <property type="entry name" value="P-loop_NTPase"/>
</dbReference>
<protein>
    <submittedName>
        <fullName evidence="2">ATP-binding protein</fullName>
    </submittedName>
</protein>
<evidence type="ECO:0000313" key="2">
    <source>
        <dbReference type="EMBL" id="MSU01501.1"/>
    </source>
</evidence>